<evidence type="ECO:0000313" key="5">
    <source>
        <dbReference type="Proteomes" id="UP000284824"/>
    </source>
</evidence>
<dbReference type="Proteomes" id="UP000284824">
    <property type="component" value="Unassembled WGS sequence"/>
</dbReference>
<dbReference type="PRINTS" id="PR00038">
    <property type="entry name" value="HTHLUXR"/>
</dbReference>
<dbReference type="GO" id="GO:0006355">
    <property type="term" value="P:regulation of DNA-templated transcription"/>
    <property type="evidence" value="ECO:0007669"/>
    <property type="project" value="InterPro"/>
</dbReference>
<keyword evidence="1" id="KW-0547">Nucleotide-binding</keyword>
<dbReference type="Pfam" id="PF13191">
    <property type="entry name" value="AAA_16"/>
    <property type="match status" value="1"/>
</dbReference>
<name>A0A438MH59_9ACTN</name>
<dbReference type="GO" id="GO:0005737">
    <property type="term" value="C:cytoplasm"/>
    <property type="evidence" value="ECO:0007669"/>
    <property type="project" value="TreeGrafter"/>
</dbReference>
<dbReference type="InterPro" id="IPR041664">
    <property type="entry name" value="AAA_16"/>
</dbReference>
<dbReference type="PANTHER" id="PTHR16305">
    <property type="entry name" value="TESTICULAR SOLUBLE ADENYLYL CYCLASE"/>
    <property type="match status" value="1"/>
</dbReference>
<dbReference type="PROSITE" id="PS00622">
    <property type="entry name" value="HTH_LUXR_1"/>
    <property type="match status" value="1"/>
</dbReference>
<dbReference type="AlphaFoldDB" id="A0A438MH59"/>
<dbReference type="SMART" id="SM00421">
    <property type="entry name" value="HTH_LUXR"/>
    <property type="match status" value="1"/>
</dbReference>
<evidence type="ECO:0000256" key="2">
    <source>
        <dbReference type="ARBA" id="ARBA00022840"/>
    </source>
</evidence>
<dbReference type="InterPro" id="IPR016032">
    <property type="entry name" value="Sig_transdc_resp-reg_C-effctor"/>
</dbReference>
<keyword evidence="2" id="KW-0067">ATP-binding</keyword>
<dbReference type="GO" id="GO:0005524">
    <property type="term" value="F:ATP binding"/>
    <property type="evidence" value="ECO:0007669"/>
    <property type="project" value="UniProtKB-KW"/>
</dbReference>
<proteinExistence type="predicted"/>
<comment type="caution">
    <text evidence="4">The sequence shown here is derived from an EMBL/GenBank/DDBJ whole genome shotgun (WGS) entry which is preliminary data.</text>
</comment>
<accession>A0A438MH59</accession>
<dbReference type="EMBL" id="SAUN01000001">
    <property type="protein sequence ID" value="RVX45114.1"/>
    <property type="molecule type" value="Genomic_DNA"/>
</dbReference>
<dbReference type="SUPFAM" id="SSF46894">
    <property type="entry name" value="C-terminal effector domain of the bipartite response regulators"/>
    <property type="match status" value="1"/>
</dbReference>
<dbReference type="GO" id="GO:0004016">
    <property type="term" value="F:adenylate cyclase activity"/>
    <property type="evidence" value="ECO:0007669"/>
    <property type="project" value="TreeGrafter"/>
</dbReference>
<sequence>MLGRLDEQREIDRVLGRAEAGRSGALFVTGDAGIGKSALLDYAESQATGWRVLRTRGVESEAAIPFGALQVLIRPVLSQVGKLPTGQAIALRSACGLATSAICDRFLVGLAALTLLSELGDEPVLCLIDDTQWMDRTSLDALTFAARRLHAEGIAMIFAGRGGGPAYGIAELALDGLGEDAAAALLGENLPPQVRRRIIAEAQGNPLALLELSAQLTPRQREGRLGALPSYVDAGAPTRRVQRAFHEQIAALPEATQTALLVVAADDTGELAVLLRAAKQLGCEAADLAAAERATMIHVTADGVVSFRHPLIRSAAYHAAPYFRRQAAHLALAEALDDSHTDRRAWHRAAGRPAPDEQVSQELAGVAVRAQLQQDAAAASAAFERAAEFTAVPGRRTELLLSAAEQAMHAGQLPRVERMAARVEESADPARLARVSAWTSGERGHPSHAARRLVEGARHVADPEVAGQLLCDAIRAASVGGSAAIAREAEAGLRALALPPASEMLRVQARGMATVTRLIEGDPVTDLADLRTAAVRLAAGPDMLPLATSLSLMAGDERTARDLATRFVARCRDGGWIGVLPDALALLAQAQMLCGQHAEAAAAAQEALAVSGDTQQQHRAGQISGVLAWLAAVRGDATSCLDLAVRASRDVPSVQAIAAWAVGLHHLAACHWEQARVHLMEVSAKHAVVGLFAAPDLVEAAVRSGQSAEKSAGGFEDWAAAVNRPWAASVAARLKAITANRPLHFEEALGFAADQPFQTARTRLLYGEWLRRERRRGDARRQLRMALELFDQVGAGAWRARASAELEATGVAAPLAGGRRAELLTGQERQVALLAAAGLSNRQIGSRLFLSPRTVGHHLSNAFRKLGIGSREELAGVMTDMAPQ</sequence>
<keyword evidence="5" id="KW-1185">Reference proteome</keyword>
<dbReference type="Gene3D" id="1.25.40.10">
    <property type="entry name" value="Tetratricopeptide repeat domain"/>
    <property type="match status" value="1"/>
</dbReference>
<dbReference type="GO" id="GO:0003677">
    <property type="term" value="F:DNA binding"/>
    <property type="evidence" value="ECO:0007669"/>
    <property type="project" value="InterPro"/>
</dbReference>
<protein>
    <submittedName>
        <fullName evidence="4">Regulatory LuxR family protein</fullName>
    </submittedName>
</protein>
<evidence type="ECO:0000259" key="3">
    <source>
        <dbReference type="PROSITE" id="PS50043"/>
    </source>
</evidence>
<dbReference type="Gene3D" id="1.10.10.10">
    <property type="entry name" value="Winged helix-like DNA-binding domain superfamily/Winged helix DNA-binding domain"/>
    <property type="match status" value="1"/>
</dbReference>
<dbReference type="InterPro" id="IPR000792">
    <property type="entry name" value="Tscrpt_reg_LuxR_C"/>
</dbReference>
<feature type="domain" description="HTH luxR-type" evidence="3">
    <location>
        <begin position="817"/>
        <end position="882"/>
    </location>
</feature>
<organism evidence="4 5">
    <name type="scientific">Nonomuraea polychroma</name>
    <dbReference type="NCBI Taxonomy" id="46176"/>
    <lineage>
        <taxon>Bacteria</taxon>
        <taxon>Bacillati</taxon>
        <taxon>Actinomycetota</taxon>
        <taxon>Actinomycetes</taxon>
        <taxon>Streptosporangiales</taxon>
        <taxon>Streptosporangiaceae</taxon>
        <taxon>Nonomuraea</taxon>
    </lineage>
</organism>
<dbReference type="PROSITE" id="PS50043">
    <property type="entry name" value="HTH_LUXR_2"/>
    <property type="match status" value="1"/>
</dbReference>
<dbReference type="PANTHER" id="PTHR16305:SF35">
    <property type="entry name" value="TRANSCRIPTIONAL ACTIVATOR DOMAIN"/>
    <property type="match status" value="1"/>
</dbReference>
<dbReference type="InterPro" id="IPR036388">
    <property type="entry name" value="WH-like_DNA-bd_sf"/>
</dbReference>
<evidence type="ECO:0000313" key="4">
    <source>
        <dbReference type="EMBL" id="RVX45114.1"/>
    </source>
</evidence>
<gene>
    <name evidence="4" type="ORF">EDD27_7891</name>
</gene>
<dbReference type="RefSeq" id="WP_164903984.1">
    <property type="nucleotide sequence ID" value="NZ_SAUN01000001.1"/>
</dbReference>
<evidence type="ECO:0000256" key="1">
    <source>
        <dbReference type="ARBA" id="ARBA00022741"/>
    </source>
</evidence>
<dbReference type="Pfam" id="PF00196">
    <property type="entry name" value="GerE"/>
    <property type="match status" value="1"/>
</dbReference>
<dbReference type="CDD" id="cd06170">
    <property type="entry name" value="LuxR_C_like"/>
    <property type="match status" value="1"/>
</dbReference>
<dbReference type="InterPro" id="IPR011990">
    <property type="entry name" value="TPR-like_helical_dom_sf"/>
</dbReference>
<reference evidence="4 5" key="1">
    <citation type="submission" date="2019-01" db="EMBL/GenBank/DDBJ databases">
        <title>Sequencing the genomes of 1000 actinobacteria strains.</title>
        <authorList>
            <person name="Klenk H.-P."/>
        </authorList>
    </citation>
    <scope>NUCLEOTIDE SEQUENCE [LARGE SCALE GENOMIC DNA]</scope>
    <source>
        <strain evidence="4 5">DSM 43925</strain>
    </source>
</reference>